<dbReference type="Proteomes" id="UP000202259">
    <property type="component" value="Chromosome"/>
</dbReference>
<keyword evidence="5" id="KW-1185">Reference proteome</keyword>
<dbReference type="Gene3D" id="1.50.10.10">
    <property type="match status" value="1"/>
</dbReference>
<keyword evidence="1" id="KW-0732">Signal</keyword>
<dbReference type="PANTHER" id="PTHR23403">
    <property type="entry name" value="TREHALASE"/>
    <property type="match status" value="1"/>
</dbReference>
<evidence type="ECO:0000259" key="3">
    <source>
        <dbReference type="Pfam" id="PF22422"/>
    </source>
</evidence>
<name>A0A222GAM0_9GAMM</name>
<dbReference type="InterPro" id="IPR054491">
    <property type="entry name" value="MGH1-like_GH"/>
</dbReference>
<dbReference type="InterPro" id="IPR001661">
    <property type="entry name" value="Glyco_hydro_37"/>
</dbReference>
<organism evidence="4 5">
    <name type="scientific">Cognaticolwellia beringensis</name>
    <dbReference type="NCBI Taxonomy" id="1967665"/>
    <lineage>
        <taxon>Bacteria</taxon>
        <taxon>Pseudomonadati</taxon>
        <taxon>Pseudomonadota</taxon>
        <taxon>Gammaproteobacteria</taxon>
        <taxon>Alteromonadales</taxon>
        <taxon>Colwelliaceae</taxon>
        <taxon>Cognaticolwellia</taxon>
    </lineage>
</organism>
<dbReference type="Pfam" id="PF22422">
    <property type="entry name" value="MGH1-like_GH"/>
    <property type="match status" value="1"/>
</dbReference>
<reference evidence="4 5" key="1">
    <citation type="submission" date="2017-08" db="EMBL/GenBank/DDBJ databases">
        <title>Complete genome of Colwellia sp. NB097-1, a psychrophile bacterium ioslated from Bering Sea.</title>
        <authorList>
            <person name="Chen X."/>
        </authorList>
    </citation>
    <scope>NUCLEOTIDE SEQUENCE [LARGE SCALE GENOMIC DNA]</scope>
    <source>
        <strain evidence="4 5">NB097-1</strain>
    </source>
</reference>
<dbReference type="KEGG" id="cber:B5D82_14340"/>
<feature type="signal peptide" evidence="1">
    <location>
        <begin position="1"/>
        <end position="24"/>
    </location>
</feature>
<dbReference type="EMBL" id="CP020465">
    <property type="protein sequence ID" value="ASP48841.1"/>
    <property type="molecule type" value="Genomic_DNA"/>
</dbReference>
<dbReference type="InterPro" id="IPR012341">
    <property type="entry name" value="6hp_glycosidase-like_sf"/>
</dbReference>
<dbReference type="OrthoDB" id="9781878at2"/>
<evidence type="ECO:0000313" key="4">
    <source>
        <dbReference type="EMBL" id="ASP48841.1"/>
    </source>
</evidence>
<dbReference type="NCBIfam" id="NF007525">
    <property type="entry name" value="PRK10137.1"/>
    <property type="match status" value="1"/>
</dbReference>
<feature type="domain" description="Glucosidase YgjK N-terminal" evidence="2">
    <location>
        <begin position="50"/>
        <end position="310"/>
    </location>
</feature>
<dbReference type="InterPro" id="IPR008928">
    <property type="entry name" value="6-hairpin_glycosidase_sf"/>
</dbReference>
<protein>
    <submittedName>
        <fullName evidence="4">Alpha-glucosidase</fullName>
    </submittedName>
</protein>
<sequence length="835" mass="95940">MNQNVLVKIIAMSLTLLLSLSVLADLKKENINEENTKNLVTDDMAKNTINRKGIPSKHKDYDQNQNQKFNPLFDLGAWHGFLLPDNESAYGAFTGPMIIAQEYSLYIADKLEKLSIVDKNTHKIFNFSKAEKQVYSMPGELIQQYQFDSLMVRFNLRYISNRTALIKTEIINLSPKNISLTLNWQGALLSQWDAKSTVEQALPNWTRTLSSNASGIVINFGKVRKTWDILTSESSQYQITRSIPAISKVEQDRLSYSSDSDIEIAPKSAFNLFTTQSYFHHTDEAIKEQAFITSVLKTPELYFEKSKSRWHSYLAKGLLPENDNKEQTLIAIKAIETLTGNWRSAAGDLLHDSVTPSVTARWFNGAWAWDSWKHAYAMARFNPSTAKDNIRAMFDYQITADDEIRPQDQGMVIDAVFYNKDTPRGGYGGNWNERNSKPPLASWAVWQVYLTTKDVDFIKEMFPKLQRYHQWWYRNRDHNQNGLVEYGATKHRFHNDDNGNISFKVKYVKLPTEDKINLKQCKTEEQYWYHCSGMALYQQVIERADYDDIDIGAQHGAAWESGMDNAARFGFINPEQLSIYAKLHYQGNIEQARKDWQVMFYENRDETGELLGFSINQESVELNTYLAHEKTLLSKMAALLKLSKISSDYKRSATELANRVNQCFFDEESGFYYDRKIVNTDKSLTNTCTGELLTMRGRGPEGWSPLWANIADKDKASRVKDIMLNKKEFNTKVPLGTAALSNPAYDANIYWRGRVWLDQVYFGLIALNNYGYHNDAKSLANKLLQNSEGMKEHKAIRENYNPETGEVQGASNFSWSAAHLLMLYHEFLTNKHVSD</sequence>
<dbReference type="Gene3D" id="3.30.1390.40">
    <property type="entry name" value="Ribosomal protein L30p/L7e"/>
    <property type="match status" value="1"/>
</dbReference>
<feature type="chain" id="PRO_5012488362" evidence="1">
    <location>
        <begin position="25"/>
        <end position="835"/>
    </location>
</feature>
<dbReference type="AlphaFoldDB" id="A0A222GAM0"/>
<dbReference type="Pfam" id="PF21152">
    <property type="entry name" value="YgjK_N"/>
    <property type="match status" value="1"/>
</dbReference>
<evidence type="ECO:0000313" key="5">
    <source>
        <dbReference type="Proteomes" id="UP000202259"/>
    </source>
</evidence>
<evidence type="ECO:0000256" key="1">
    <source>
        <dbReference type="SAM" id="SignalP"/>
    </source>
</evidence>
<evidence type="ECO:0000259" key="2">
    <source>
        <dbReference type="Pfam" id="PF21152"/>
    </source>
</evidence>
<proteinExistence type="predicted"/>
<dbReference type="InterPro" id="IPR048450">
    <property type="entry name" value="YgjK_N"/>
</dbReference>
<dbReference type="GO" id="GO:0005993">
    <property type="term" value="P:trehalose catabolic process"/>
    <property type="evidence" value="ECO:0007669"/>
    <property type="project" value="TreeGrafter"/>
</dbReference>
<dbReference type="SUPFAM" id="SSF48208">
    <property type="entry name" value="Six-hairpin glycosidases"/>
    <property type="match status" value="1"/>
</dbReference>
<dbReference type="Gene3D" id="1.10.287.100">
    <property type="match status" value="1"/>
</dbReference>
<accession>A0A222GAM0</accession>
<dbReference type="Gene3D" id="2.70.98.50">
    <property type="entry name" value="putative glycoside hydrolase family protein from bacillus halodurans"/>
    <property type="match status" value="1"/>
</dbReference>
<gene>
    <name evidence="4" type="ORF">B5D82_14340</name>
</gene>
<dbReference type="RefSeq" id="WP_094122812.1">
    <property type="nucleotide sequence ID" value="NZ_CP020465.1"/>
</dbReference>
<dbReference type="GO" id="GO:0004555">
    <property type="term" value="F:alpha,alpha-trehalase activity"/>
    <property type="evidence" value="ECO:0007669"/>
    <property type="project" value="InterPro"/>
</dbReference>
<feature type="domain" description="Mannosylglycerate hydrolase MGH1-like glycoside hydrolase" evidence="3">
    <location>
        <begin position="366"/>
        <end position="816"/>
    </location>
</feature>
<dbReference type="PANTHER" id="PTHR23403:SF1">
    <property type="entry name" value="TREHALASE"/>
    <property type="match status" value="1"/>
</dbReference>